<feature type="transmembrane region" description="Helical" evidence="1">
    <location>
        <begin position="260"/>
        <end position="280"/>
    </location>
</feature>
<keyword evidence="1" id="KW-0812">Transmembrane</keyword>
<organism evidence="3 4">
    <name type="scientific">Somion occarium</name>
    <dbReference type="NCBI Taxonomy" id="3059160"/>
    <lineage>
        <taxon>Eukaryota</taxon>
        <taxon>Fungi</taxon>
        <taxon>Dikarya</taxon>
        <taxon>Basidiomycota</taxon>
        <taxon>Agaricomycotina</taxon>
        <taxon>Agaricomycetes</taxon>
        <taxon>Polyporales</taxon>
        <taxon>Cerrenaceae</taxon>
        <taxon>Somion</taxon>
    </lineage>
</organism>
<dbReference type="InterPro" id="IPR045339">
    <property type="entry name" value="DUF6534"/>
</dbReference>
<keyword evidence="1" id="KW-1133">Transmembrane helix</keyword>
<feature type="transmembrane region" description="Helical" evidence="1">
    <location>
        <begin position="219"/>
        <end position="240"/>
    </location>
</feature>
<dbReference type="Pfam" id="PF20152">
    <property type="entry name" value="DUF6534"/>
    <property type="match status" value="1"/>
</dbReference>
<reference evidence="4" key="1">
    <citation type="submission" date="2024-04" db="EMBL/GenBank/DDBJ databases">
        <authorList>
            <person name="Shaw F."/>
            <person name="Minotto A."/>
        </authorList>
    </citation>
    <scope>NUCLEOTIDE SEQUENCE [LARGE SCALE GENOMIC DNA]</scope>
</reference>
<protein>
    <recommendedName>
        <fullName evidence="2">DUF6534 domain-containing protein</fullName>
    </recommendedName>
</protein>
<feature type="transmembrane region" description="Helical" evidence="1">
    <location>
        <begin position="300"/>
        <end position="322"/>
    </location>
</feature>
<keyword evidence="1" id="KW-0472">Membrane</keyword>
<keyword evidence="4" id="KW-1185">Reference proteome</keyword>
<evidence type="ECO:0000313" key="4">
    <source>
        <dbReference type="Proteomes" id="UP001497453"/>
    </source>
</evidence>
<accession>A0ABP1DRN1</accession>
<evidence type="ECO:0000256" key="1">
    <source>
        <dbReference type="SAM" id="Phobius"/>
    </source>
</evidence>
<gene>
    <name evidence="3" type="ORF">GFSPODELE1_LOCUS7841</name>
</gene>
<feature type="transmembrane region" description="Helical" evidence="1">
    <location>
        <begin position="185"/>
        <end position="207"/>
    </location>
</feature>
<evidence type="ECO:0000259" key="2">
    <source>
        <dbReference type="Pfam" id="PF20152"/>
    </source>
</evidence>
<dbReference type="EMBL" id="OZ037949">
    <property type="protein sequence ID" value="CAL1710456.1"/>
    <property type="molecule type" value="Genomic_DNA"/>
</dbReference>
<name>A0ABP1DRN1_9APHY</name>
<dbReference type="PANTHER" id="PTHR40465:SF1">
    <property type="entry name" value="DUF6534 DOMAIN-CONTAINING PROTEIN"/>
    <property type="match status" value="1"/>
</dbReference>
<feature type="domain" description="DUF6534" evidence="2">
    <location>
        <begin position="266"/>
        <end position="348"/>
    </location>
</feature>
<feature type="transmembrane region" description="Helical" evidence="1">
    <location>
        <begin position="118"/>
        <end position="136"/>
    </location>
</feature>
<dbReference type="Proteomes" id="UP001497453">
    <property type="component" value="Chromosome 6"/>
</dbReference>
<dbReference type="PANTHER" id="PTHR40465">
    <property type="entry name" value="CHROMOSOME 1, WHOLE GENOME SHOTGUN SEQUENCE"/>
    <property type="match status" value="1"/>
</dbReference>
<evidence type="ECO:0000313" key="3">
    <source>
        <dbReference type="EMBL" id="CAL1710456.1"/>
    </source>
</evidence>
<proteinExistence type="predicted"/>
<sequence length="420" mass="46141">MPPGTTVFGSRFEDGDSDDLDCLPNHHIPHGNAPTCRVSTYDQAKSADPGSCTIAMTATVLSKGHLGLLPFHSIQMIRKQIGPCDHSSERRTCSHLKDLPLIPPNVGQLTGPLLLGHLFNWGLFGALAVQTYIYYIAFPNDRLLPKSIVGFTFITELLQTLLATRDAFRDFGTGWGNMEELDSVGLLWLSVPVLGSIMCFTTQAFFAWRVWILSKNKRIVGIIMVLALTSFVVGLYSGAFTVIIGKFSEVQKRAYRTTCVWLGGTALCDMIIAGSMIFYLHRTRTGFHMSPTILSKFIRLTIETGLTCATIAIVDLALFLGFQQNNYHLAPSIALSKLYANSLLVVLMTTEHEALAYFNRVSSFHGKTGTSAIAISISHTREADVDDVSRGKRIPMTDMNDGSHRANQNDVLHFTSASSA</sequence>